<evidence type="ECO:0000313" key="1">
    <source>
        <dbReference type="EMBL" id="KAL3610940.1"/>
    </source>
</evidence>
<keyword evidence="2" id="KW-1185">Reference proteome</keyword>
<proteinExistence type="predicted"/>
<protein>
    <submittedName>
        <fullName evidence="1">Uncharacterized protein</fullName>
    </submittedName>
</protein>
<dbReference type="EMBL" id="RCHU02000001">
    <property type="protein sequence ID" value="KAL3610940.1"/>
    <property type="molecule type" value="Genomic_DNA"/>
</dbReference>
<gene>
    <name evidence="1" type="ORF">D5086_001960</name>
</gene>
<evidence type="ECO:0000313" key="2">
    <source>
        <dbReference type="Proteomes" id="UP000309997"/>
    </source>
</evidence>
<reference evidence="1 2" key="1">
    <citation type="journal article" date="2024" name="Plant Biotechnol. J.">
        <title>Genome and CRISPR/Cas9 system of a widespread forest tree (Populus alba) in the world.</title>
        <authorList>
            <person name="Liu Y.J."/>
            <person name="Jiang P.F."/>
            <person name="Han X.M."/>
            <person name="Li X.Y."/>
            <person name="Wang H.M."/>
            <person name="Wang Y.J."/>
            <person name="Wang X.X."/>
            <person name="Zeng Q.Y."/>
        </authorList>
    </citation>
    <scope>NUCLEOTIDE SEQUENCE [LARGE SCALE GENOMIC DNA]</scope>
    <source>
        <strain evidence="2">cv. PAL-ZL1</strain>
    </source>
</reference>
<comment type="caution">
    <text evidence="1">The sequence shown here is derived from an EMBL/GenBank/DDBJ whole genome shotgun (WGS) entry which is preliminary data.</text>
</comment>
<name>A0ACC4D0D7_POPAL</name>
<sequence length="231" mass="25039">MAQFKSVEPAVSLEQPHLHHQVISTVTLVVTVIEDGALRRISIMEYIGRGSLMASLIISPRMAAWVIICYQFQLEKLLILKLYKSVLTLDCLDTHPLSCLCGVWVLKGCLSSNFSKVSTEMACPSKFYSLMLVLVLLFMIMEESYGGLNLSPSLSLHAGCSTGQRCIYGEAVSPVEIKSRKVVVVLTGGVRGSTGGTGNGEKLEVRELRAAPSGPDPLHHNGGSPKKPRTP</sequence>
<accession>A0ACC4D0D7</accession>
<organism evidence="1 2">
    <name type="scientific">Populus alba</name>
    <name type="common">White poplar</name>
    <dbReference type="NCBI Taxonomy" id="43335"/>
    <lineage>
        <taxon>Eukaryota</taxon>
        <taxon>Viridiplantae</taxon>
        <taxon>Streptophyta</taxon>
        <taxon>Embryophyta</taxon>
        <taxon>Tracheophyta</taxon>
        <taxon>Spermatophyta</taxon>
        <taxon>Magnoliopsida</taxon>
        <taxon>eudicotyledons</taxon>
        <taxon>Gunneridae</taxon>
        <taxon>Pentapetalae</taxon>
        <taxon>rosids</taxon>
        <taxon>fabids</taxon>
        <taxon>Malpighiales</taxon>
        <taxon>Salicaceae</taxon>
        <taxon>Saliceae</taxon>
        <taxon>Populus</taxon>
    </lineage>
</organism>
<dbReference type="Proteomes" id="UP000309997">
    <property type="component" value="Unassembled WGS sequence"/>
</dbReference>